<dbReference type="PATRIC" id="fig|151081.8.peg.881"/>
<keyword evidence="12" id="KW-1185">Reference proteome</keyword>
<evidence type="ECO:0000256" key="4">
    <source>
        <dbReference type="ARBA" id="ARBA00022475"/>
    </source>
</evidence>
<evidence type="ECO:0000256" key="3">
    <source>
        <dbReference type="ARBA" id="ARBA00018831"/>
    </source>
</evidence>
<name>A0A0F4PXC6_9GAMM</name>
<comment type="subcellular location">
    <subcellularLocation>
        <location evidence="1">Cell inner membrane</location>
        <topology evidence="1">Multi-pass membrane protein</topology>
    </subcellularLocation>
</comment>
<dbReference type="GeneID" id="58227616"/>
<feature type="transmembrane region" description="Helical" evidence="9">
    <location>
        <begin position="65"/>
        <end position="86"/>
    </location>
</feature>
<dbReference type="Proteomes" id="UP000305874">
    <property type="component" value="Unassembled WGS sequence"/>
</dbReference>
<sequence>MQKSLISQIQQGHQYTKVWPLRRELAPLFIENRVVNATAFAIKIMPAVALTSLVIQLQVLGQQFLGPALACALLILSLPVQGLLWLGKRAETPLPPSMALWYRELHEKMAAQGYQGAPAKTKPCYMELAKLLRDMFEKMDKAFRQDIF</sequence>
<dbReference type="GO" id="GO:0005886">
    <property type="term" value="C:plasma membrane"/>
    <property type="evidence" value="ECO:0007669"/>
    <property type="project" value="UniProtKB-SubCell"/>
</dbReference>
<gene>
    <name evidence="11" type="ORF">CWC05_01555</name>
    <name evidence="10" type="ORF">TW72_03840</name>
</gene>
<evidence type="ECO:0000256" key="5">
    <source>
        <dbReference type="ARBA" id="ARBA00022519"/>
    </source>
</evidence>
<dbReference type="Proteomes" id="UP000033664">
    <property type="component" value="Unassembled WGS sequence"/>
</dbReference>
<evidence type="ECO:0000256" key="2">
    <source>
        <dbReference type="ARBA" id="ARBA00009474"/>
    </source>
</evidence>
<comment type="caution">
    <text evidence="10">The sequence shown here is derived from an EMBL/GenBank/DDBJ whole genome shotgun (WGS) entry which is preliminary data.</text>
</comment>
<feature type="transmembrane region" description="Helical" evidence="9">
    <location>
        <begin position="40"/>
        <end position="59"/>
    </location>
</feature>
<organism evidence="10 12">
    <name type="scientific">Pseudoalteromonas ruthenica</name>
    <dbReference type="NCBI Taxonomy" id="151081"/>
    <lineage>
        <taxon>Bacteria</taxon>
        <taxon>Pseudomonadati</taxon>
        <taxon>Pseudomonadota</taxon>
        <taxon>Gammaproteobacteria</taxon>
        <taxon>Alteromonadales</taxon>
        <taxon>Pseudoalteromonadaceae</taxon>
        <taxon>Pseudoalteromonas</taxon>
    </lineage>
</organism>
<keyword evidence="8 9" id="KW-0472">Membrane</keyword>
<evidence type="ECO:0000313" key="13">
    <source>
        <dbReference type="Proteomes" id="UP000305874"/>
    </source>
</evidence>
<reference evidence="11" key="4">
    <citation type="submission" date="2019-09" db="EMBL/GenBank/DDBJ databases">
        <title>Co-occurence of chitin degradation, pigmentation and bioactivity in marine Pseudoalteromonas.</title>
        <authorList>
            <person name="Sonnenschein E.C."/>
            <person name="Bech P.K."/>
        </authorList>
    </citation>
    <scope>NUCLEOTIDE SEQUENCE</scope>
    <source>
        <strain evidence="11">S2897</strain>
    </source>
</reference>
<evidence type="ECO:0000256" key="6">
    <source>
        <dbReference type="ARBA" id="ARBA00022692"/>
    </source>
</evidence>
<dbReference type="InterPro" id="IPR007334">
    <property type="entry name" value="UPF0208"/>
</dbReference>
<keyword evidence="5" id="KW-0997">Cell inner membrane</keyword>
<evidence type="ECO:0000313" key="10">
    <source>
        <dbReference type="EMBL" id="KJZ01416.1"/>
    </source>
</evidence>
<evidence type="ECO:0000313" key="12">
    <source>
        <dbReference type="Proteomes" id="UP000033664"/>
    </source>
</evidence>
<keyword evidence="4" id="KW-1003">Cell membrane</keyword>
<evidence type="ECO:0000256" key="1">
    <source>
        <dbReference type="ARBA" id="ARBA00004429"/>
    </source>
</evidence>
<reference evidence="13" key="3">
    <citation type="submission" date="2019-06" db="EMBL/GenBank/DDBJ databases">
        <title>Co-occurence of chitin degradation, pigmentation and bioactivity in marine Pseudoalteromonas.</title>
        <authorList>
            <person name="Sonnenschein E.C."/>
            <person name="Bech P.K."/>
        </authorList>
    </citation>
    <scope>NUCLEOTIDE SEQUENCE [LARGE SCALE GENOMIC DNA]</scope>
    <source>
        <strain evidence="13">S2897</strain>
    </source>
</reference>
<protein>
    <recommendedName>
        <fullName evidence="3">UPF0208 membrane protein YfbV</fullName>
    </recommendedName>
</protein>
<reference evidence="10 12" key="1">
    <citation type="journal article" date="2015" name="BMC Genomics">
        <title>Genome mining reveals unlocked bioactive potential of marine Gram-negative bacteria.</title>
        <authorList>
            <person name="Machado H."/>
            <person name="Sonnenschein E.C."/>
            <person name="Melchiorsen J."/>
            <person name="Gram L."/>
        </authorList>
    </citation>
    <scope>NUCLEOTIDE SEQUENCE [LARGE SCALE GENOMIC DNA]</scope>
    <source>
        <strain evidence="10 12">S3137</strain>
    </source>
</reference>
<evidence type="ECO:0000256" key="9">
    <source>
        <dbReference type="SAM" id="Phobius"/>
    </source>
</evidence>
<accession>A0A0F4PXC6</accession>
<dbReference type="AlphaFoldDB" id="A0A0F4PXC6"/>
<proteinExistence type="inferred from homology"/>
<dbReference type="STRING" id="151081.TW72_03840"/>
<dbReference type="Pfam" id="PF04217">
    <property type="entry name" value="DUF412"/>
    <property type="match status" value="1"/>
</dbReference>
<dbReference type="RefSeq" id="WP_022943645.1">
    <property type="nucleotide sequence ID" value="NZ_CP023396.1"/>
</dbReference>
<reference evidence="11 13" key="2">
    <citation type="submission" date="2017-12" db="EMBL/GenBank/DDBJ databases">
        <authorList>
            <person name="Paulsen S."/>
            <person name="Gram L.K."/>
        </authorList>
    </citation>
    <scope>NUCLEOTIDE SEQUENCE [LARGE SCALE GENOMIC DNA]</scope>
    <source>
        <strain evidence="11 13">S2897</strain>
    </source>
</reference>
<evidence type="ECO:0000313" key="11">
    <source>
        <dbReference type="EMBL" id="TMP88153.1"/>
    </source>
</evidence>
<dbReference type="EMBL" id="PNCG01000002">
    <property type="protein sequence ID" value="TMP88153.1"/>
    <property type="molecule type" value="Genomic_DNA"/>
</dbReference>
<dbReference type="EMBL" id="JXXZ01000003">
    <property type="protein sequence ID" value="KJZ01416.1"/>
    <property type="molecule type" value="Genomic_DNA"/>
</dbReference>
<comment type="similarity">
    <text evidence="2">Belongs to the UPF0208 family.</text>
</comment>
<dbReference type="eggNOG" id="COG3092">
    <property type="taxonomic scope" value="Bacteria"/>
</dbReference>
<evidence type="ECO:0000256" key="8">
    <source>
        <dbReference type="ARBA" id="ARBA00023136"/>
    </source>
</evidence>
<dbReference type="OrthoDB" id="7066670at2"/>
<keyword evidence="6 9" id="KW-0812">Transmembrane</keyword>
<evidence type="ECO:0000256" key="7">
    <source>
        <dbReference type="ARBA" id="ARBA00022989"/>
    </source>
</evidence>
<keyword evidence="7 9" id="KW-1133">Transmembrane helix</keyword>
<dbReference type="NCBIfam" id="NF002493">
    <property type="entry name" value="PRK01816.1"/>
    <property type="match status" value="1"/>
</dbReference>